<accession>A0A5N7BQ89</accession>
<dbReference type="AlphaFoldDB" id="A0A5N7BQ89"/>
<organism evidence="1">
    <name type="scientific">Petromyces alliaceus</name>
    <name type="common">Aspergillus alliaceus</name>
    <dbReference type="NCBI Taxonomy" id="209559"/>
    <lineage>
        <taxon>Eukaryota</taxon>
        <taxon>Fungi</taxon>
        <taxon>Dikarya</taxon>
        <taxon>Ascomycota</taxon>
        <taxon>Pezizomycotina</taxon>
        <taxon>Eurotiomycetes</taxon>
        <taxon>Eurotiomycetidae</taxon>
        <taxon>Eurotiales</taxon>
        <taxon>Aspergillaceae</taxon>
        <taxon>Aspergillus</taxon>
        <taxon>Aspergillus subgen. Circumdati</taxon>
    </lineage>
</organism>
<dbReference type="Proteomes" id="UP000326877">
    <property type="component" value="Unassembled WGS sequence"/>
</dbReference>
<reference evidence="1" key="1">
    <citation type="submission" date="2019-04" db="EMBL/GenBank/DDBJ databases">
        <title>Friends and foes A comparative genomics studyof 23 Aspergillus species from section Flavi.</title>
        <authorList>
            <consortium name="DOE Joint Genome Institute"/>
            <person name="Kjaerbolling I."/>
            <person name="Vesth T."/>
            <person name="Frisvad J.C."/>
            <person name="Nybo J.L."/>
            <person name="Theobald S."/>
            <person name="Kildgaard S."/>
            <person name="Isbrandt T."/>
            <person name="Kuo A."/>
            <person name="Sato A."/>
            <person name="Lyhne E.K."/>
            <person name="Kogle M.E."/>
            <person name="Wiebenga A."/>
            <person name="Kun R.S."/>
            <person name="Lubbers R.J."/>
            <person name="Makela M.R."/>
            <person name="Barry K."/>
            <person name="Chovatia M."/>
            <person name="Clum A."/>
            <person name="Daum C."/>
            <person name="Haridas S."/>
            <person name="He G."/>
            <person name="LaButti K."/>
            <person name="Lipzen A."/>
            <person name="Mondo S."/>
            <person name="Riley R."/>
            <person name="Salamov A."/>
            <person name="Simmons B.A."/>
            <person name="Magnuson J.K."/>
            <person name="Henrissat B."/>
            <person name="Mortensen U.H."/>
            <person name="Larsen T.O."/>
            <person name="Devries R.P."/>
            <person name="Grigoriev I.V."/>
            <person name="Machida M."/>
            <person name="Baker S.E."/>
            <person name="Andersen M.R."/>
        </authorList>
    </citation>
    <scope>NUCLEOTIDE SEQUENCE [LARGE SCALE GENOMIC DNA]</scope>
    <source>
        <strain evidence="1">IBT 14317</strain>
    </source>
</reference>
<protein>
    <submittedName>
        <fullName evidence="1">Uncharacterized protein</fullName>
    </submittedName>
</protein>
<name>A0A5N7BQ89_PETAA</name>
<evidence type="ECO:0000313" key="1">
    <source>
        <dbReference type="EMBL" id="KAE8383949.1"/>
    </source>
</evidence>
<gene>
    <name evidence="1" type="ORF">BDV23DRAFT_167819</name>
</gene>
<sequence>MVNSIRSTDRYMRSRTIPLAGLLGLRISSFIYYSLGSTGRSSNQVACRMRIFRPG</sequence>
<dbReference type="EMBL" id="ML735452">
    <property type="protein sequence ID" value="KAE8383949.1"/>
    <property type="molecule type" value="Genomic_DNA"/>
</dbReference>
<proteinExistence type="predicted"/>